<sequence length="509" mass="56954">MGLFEKLQSKLELYRLEQKYAKRKNRQTFTTGATYVDGEYHYDGGPERIESVVSPSTPHASQTKLNSQRLNPPPPNSAQAFVLLYSATPETTSAGPDIGIYMVPRPLPYPSTHPTKGLLRPQPGHFFATYPEQNYEILRRIYWKRRGYFMAVNIPPLASVERVSTCVWRVLGGNPSKFTLQGTNTYLLGVGKERILVDTAQGLPEWRRDLAKAVEDAEKGLNGKVEIRDCILTHWHHDHVMGIPDVRALSPGVKVYKHLSNTYDPDQTLTKEEILDINDGQRFSIGSDSDNTLFEIEAFHAPGHAKDHMCLLITKSPDPEEVGCIFTADNVLGHGTAVFEDLTLYVKSLHLMKEHVGENRRAFPGHGAVIVDAKAKLDEYIVHRKMREDEAVNVLIYGTTSRPGQAPLKTAEGFPQSQQPPEGHESGLGKELVMGKEWESMDMVKVIYRMYPENLWGPAEGGLLQVLDKLQKDGKVEKTENGKWKASEATMKEAIAEAGSVRSRSPVKL</sequence>
<reference evidence="1" key="1">
    <citation type="submission" date="2022-10" db="EMBL/GenBank/DDBJ databases">
        <title>Culturing micro-colonial fungi from biological soil crusts in the Mojave desert and describing Neophaeococcomyces mojavensis, and introducing the new genera and species Taxawa tesnikishii.</title>
        <authorList>
            <person name="Kurbessoian T."/>
            <person name="Stajich J.E."/>
        </authorList>
    </citation>
    <scope>NUCLEOTIDE SEQUENCE</scope>
    <source>
        <strain evidence="1">JES_112</strain>
    </source>
</reference>
<accession>A0ACC3A648</accession>
<protein>
    <submittedName>
        <fullName evidence="1">Uncharacterized protein</fullName>
    </submittedName>
</protein>
<dbReference type="EMBL" id="JAPDRQ010000088">
    <property type="protein sequence ID" value="KAJ9655833.1"/>
    <property type="molecule type" value="Genomic_DNA"/>
</dbReference>
<proteinExistence type="predicted"/>
<keyword evidence="2" id="KW-1185">Reference proteome</keyword>
<gene>
    <name evidence="1" type="ORF">H2198_005370</name>
</gene>
<evidence type="ECO:0000313" key="2">
    <source>
        <dbReference type="Proteomes" id="UP001172386"/>
    </source>
</evidence>
<evidence type="ECO:0000313" key="1">
    <source>
        <dbReference type="EMBL" id="KAJ9655833.1"/>
    </source>
</evidence>
<comment type="caution">
    <text evidence="1">The sequence shown here is derived from an EMBL/GenBank/DDBJ whole genome shotgun (WGS) entry which is preliminary data.</text>
</comment>
<organism evidence="1 2">
    <name type="scientific">Neophaeococcomyces mojaviensis</name>
    <dbReference type="NCBI Taxonomy" id="3383035"/>
    <lineage>
        <taxon>Eukaryota</taxon>
        <taxon>Fungi</taxon>
        <taxon>Dikarya</taxon>
        <taxon>Ascomycota</taxon>
        <taxon>Pezizomycotina</taxon>
        <taxon>Eurotiomycetes</taxon>
        <taxon>Chaetothyriomycetidae</taxon>
        <taxon>Chaetothyriales</taxon>
        <taxon>Chaetothyriales incertae sedis</taxon>
        <taxon>Neophaeococcomyces</taxon>
    </lineage>
</organism>
<name>A0ACC3A648_9EURO</name>
<dbReference type="Proteomes" id="UP001172386">
    <property type="component" value="Unassembled WGS sequence"/>
</dbReference>